<accession>A0A834SRX4</accession>
<proteinExistence type="predicted"/>
<keyword evidence="3" id="KW-1185">Reference proteome</keyword>
<sequence length="20" mass="2119">MVNGSETTITALNNGVERRG</sequence>
<dbReference type="Proteomes" id="UP000634136">
    <property type="component" value="Unassembled WGS sequence"/>
</dbReference>
<evidence type="ECO:0000313" key="3">
    <source>
        <dbReference type="Proteomes" id="UP000634136"/>
    </source>
</evidence>
<name>A0A834SRX4_9FABA</name>
<organism evidence="2 3">
    <name type="scientific">Senna tora</name>
    <dbReference type="NCBI Taxonomy" id="362788"/>
    <lineage>
        <taxon>Eukaryota</taxon>
        <taxon>Viridiplantae</taxon>
        <taxon>Streptophyta</taxon>
        <taxon>Embryophyta</taxon>
        <taxon>Tracheophyta</taxon>
        <taxon>Spermatophyta</taxon>
        <taxon>Magnoliopsida</taxon>
        <taxon>eudicotyledons</taxon>
        <taxon>Gunneridae</taxon>
        <taxon>Pentapetalae</taxon>
        <taxon>rosids</taxon>
        <taxon>fabids</taxon>
        <taxon>Fabales</taxon>
        <taxon>Fabaceae</taxon>
        <taxon>Caesalpinioideae</taxon>
        <taxon>Cassia clade</taxon>
        <taxon>Senna</taxon>
    </lineage>
</organism>
<evidence type="ECO:0000313" key="2">
    <source>
        <dbReference type="EMBL" id="KAF7806387.1"/>
    </source>
</evidence>
<feature type="region of interest" description="Disordered" evidence="1">
    <location>
        <begin position="1"/>
        <end position="20"/>
    </location>
</feature>
<feature type="compositionally biased region" description="Polar residues" evidence="1">
    <location>
        <begin position="1"/>
        <end position="13"/>
    </location>
</feature>
<dbReference type="AlphaFoldDB" id="A0A834SRX4"/>
<reference evidence="2" key="1">
    <citation type="submission" date="2020-09" db="EMBL/GenBank/DDBJ databases">
        <title>Genome-Enabled Discovery of Anthraquinone Biosynthesis in Senna tora.</title>
        <authorList>
            <person name="Kang S.-H."/>
            <person name="Pandey R.P."/>
            <person name="Lee C.-M."/>
            <person name="Sim J.-S."/>
            <person name="Jeong J.-T."/>
            <person name="Choi B.-S."/>
            <person name="Jung M."/>
            <person name="Ginzburg D."/>
            <person name="Zhao K."/>
            <person name="Won S.Y."/>
            <person name="Oh T.-J."/>
            <person name="Yu Y."/>
            <person name="Kim N.-H."/>
            <person name="Lee O.R."/>
            <person name="Lee T.-H."/>
            <person name="Bashyal P."/>
            <person name="Kim T.-S."/>
            <person name="Lee W.-H."/>
            <person name="Kawkins C."/>
            <person name="Kim C.-K."/>
            <person name="Kim J.S."/>
            <person name="Ahn B.O."/>
            <person name="Rhee S.Y."/>
            <person name="Sohng J.K."/>
        </authorList>
    </citation>
    <scope>NUCLEOTIDE SEQUENCE</scope>
    <source>
        <tissue evidence="2">Leaf</tissue>
    </source>
</reference>
<dbReference type="EMBL" id="JAAIUW010000012">
    <property type="protein sequence ID" value="KAF7806387.1"/>
    <property type="molecule type" value="Genomic_DNA"/>
</dbReference>
<evidence type="ECO:0000256" key="1">
    <source>
        <dbReference type="SAM" id="MobiDB-lite"/>
    </source>
</evidence>
<comment type="caution">
    <text evidence="2">The sequence shown here is derived from an EMBL/GenBank/DDBJ whole genome shotgun (WGS) entry which is preliminary data.</text>
</comment>
<protein>
    <submittedName>
        <fullName evidence="2">Uncharacterized protein</fullName>
    </submittedName>
</protein>
<gene>
    <name evidence="2" type="ORF">G2W53_038548</name>
</gene>